<dbReference type="SMART" id="SM00905">
    <property type="entry name" value="FolB"/>
    <property type="match status" value="2"/>
</dbReference>
<sequence>MAASFPTNTDSILVDSLSLSASIGSDCWGKARPQPIELSVHLHLSPNYLNTSGSSDDVLDSVHYGHLTKSITALFNAQPNFNRTDDLIRAVTGKAFELAGDAVQEVRVVVDAPKHILLASGFSVDAVISRAFHGRFKSKKVSVRDIVVPVIIGVNPPERESKQRVIVNVIFYENADIAEDIPASDYQEIIKQLVAQEIEPTSYLTLEKFVMHLVQSACTRSSNRVAAVTVRAQKPSALSFAHSSGVEITRTRDAFTSSS</sequence>
<dbReference type="PANTHER" id="PTHR42844">
    <property type="entry name" value="DIHYDRONEOPTERIN ALDOLASE 1-RELATED"/>
    <property type="match status" value="1"/>
</dbReference>
<dbReference type="GO" id="GO:0005737">
    <property type="term" value="C:cytoplasm"/>
    <property type="evidence" value="ECO:0007669"/>
    <property type="project" value="TreeGrafter"/>
</dbReference>
<keyword evidence="5" id="KW-0289">Folate biosynthesis</keyword>
<dbReference type="EMBL" id="JAACJL010000045">
    <property type="protein sequence ID" value="KAF4614230.1"/>
    <property type="molecule type" value="Genomic_DNA"/>
</dbReference>
<dbReference type="EC" id="4.1.2.25" evidence="4"/>
<comment type="catalytic activity">
    <reaction evidence="1">
        <text>7,8-dihydroneopterin = 6-hydroxymethyl-7,8-dihydropterin + glycolaldehyde</text>
        <dbReference type="Rhea" id="RHEA:10540"/>
        <dbReference type="ChEBI" id="CHEBI:17001"/>
        <dbReference type="ChEBI" id="CHEBI:17071"/>
        <dbReference type="ChEBI" id="CHEBI:44841"/>
        <dbReference type="EC" id="4.1.2.25"/>
    </reaction>
</comment>
<evidence type="ECO:0000256" key="6">
    <source>
        <dbReference type="ARBA" id="ARBA00023239"/>
    </source>
</evidence>
<feature type="domain" description="Dihydroneopterin aldolase/epimerase" evidence="8">
    <location>
        <begin position="12"/>
        <end position="130"/>
    </location>
</feature>
<name>A0A8H4QP44_9AGAR</name>
<evidence type="ECO:0000256" key="4">
    <source>
        <dbReference type="ARBA" id="ARBA00013043"/>
    </source>
</evidence>
<dbReference type="InterPro" id="IPR006156">
    <property type="entry name" value="Dihydroneopterin_aldolase"/>
</dbReference>
<gene>
    <name evidence="9" type="ORF">D9613_008044</name>
</gene>
<evidence type="ECO:0000256" key="7">
    <source>
        <dbReference type="ARBA" id="ARBA00032903"/>
    </source>
</evidence>
<protein>
    <recommendedName>
        <fullName evidence="4">dihydroneopterin aldolase</fullName>
        <ecNumber evidence="4">4.1.2.25</ecNumber>
    </recommendedName>
    <alternativeName>
        <fullName evidence="7">7,8-dihydroneopterin aldolase</fullName>
    </alternativeName>
</protein>
<evidence type="ECO:0000256" key="1">
    <source>
        <dbReference type="ARBA" id="ARBA00001353"/>
    </source>
</evidence>
<dbReference type="SUPFAM" id="SSF55620">
    <property type="entry name" value="Tetrahydrobiopterin biosynthesis enzymes-like"/>
    <property type="match status" value="2"/>
</dbReference>
<evidence type="ECO:0000259" key="8">
    <source>
        <dbReference type="SMART" id="SM00905"/>
    </source>
</evidence>
<keyword evidence="10" id="KW-1185">Reference proteome</keyword>
<keyword evidence="6" id="KW-0456">Lyase</keyword>
<accession>A0A8H4QP44</accession>
<evidence type="ECO:0000256" key="2">
    <source>
        <dbReference type="ARBA" id="ARBA00005013"/>
    </source>
</evidence>
<dbReference type="PANTHER" id="PTHR42844:SF1">
    <property type="entry name" value="DIHYDRONEOPTERIN ALDOLASE 1-RELATED"/>
    <property type="match status" value="1"/>
</dbReference>
<evidence type="ECO:0000256" key="3">
    <source>
        <dbReference type="ARBA" id="ARBA00005708"/>
    </source>
</evidence>
<reference evidence="9 10" key="1">
    <citation type="submission" date="2019-12" db="EMBL/GenBank/DDBJ databases">
        <authorList>
            <person name="Floudas D."/>
            <person name="Bentzer J."/>
            <person name="Ahren D."/>
            <person name="Johansson T."/>
            <person name="Persson P."/>
            <person name="Tunlid A."/>
        </authorList>
    </citation>
    <scope>NUCLEOTIDE SEQUENCE [LARGE SCALE GENOMIC DNA]</scope>
    <source>
        <strain evidence="9 10">CBS 102.39</strain>
    </source>
</reference>
<dbReference type="Proteomes" id="UP000521872">
    <property type="component" value="Unassembled WGS sequence"/>
</dbReference>
<comment type="caution">
    <text evidence="9">The sequence shown here is derived from an EMBL/GenBank/DDBJ whole genome shotgun (WGS) entry which is preliminary data.</text>
</comment>
<evidence type="ECO:0000313" key="9">
    <source>
        <dbReference type="EMBL" id="KAF4614230.1"/>
    </source>
</evidence>
<dbReference type="Pfam" id="PF02152">
    <property type="entry name" value="FolB"/>
    <property type="match status" value="2"/>
</dbReference>
<proteinExistence type="inferred from homology"/>
<dbReference type="Gene3D" id="3.30.1130.10">
    <property type="match status" value="2"/>
</dbReference>
<organism evidence="9 10">
    <name type="scientific">Agrocybe pediades</name>
    <dbReference type="NCBI Taxonomy" id="84607"/>
    <lineage>
        <taxon>Eukaryota</taxon>
        <taxon>Fungi</taxon>
        <taxon>Dikarya</taxon>
        <taxon>Basidiomycota</taxon>
        <taxon>Agaricomycotina</taxon>
        <taxon>Agaricomycetes</taxon>
        <taxon>Agaricomycetidae</taxon>
        <taxon>Agaricales</taxon>
        <taxon>Agaricineae</taxon>
        <taxon>Strophariaceae</taxon>
        <taxon>Agrocybe</taxon>
    </lineage>
</organism>
<dbReference type="GO" id="GO:0004150">
    <property type="term" value="F:dihydroneopterin aldolase activity"/>
    <property type="evidence" value="ECO:0007669"/>
    <property type="project" value="UniProtKB-EC"/>
</dbReference>
<comment type="similarity">
    <text evidence="3">Belongs to the DHNA family.</text>
</comment>
<evidence type="ECO:0000256" key="5">
    <source>
        <dbReference type="ARBA" id="ARBA00022909"/>
    </source>
</evidence>
<dbReference type="InterPro" id="IPR043133">
    <property type="entry name" value="GTP-CH-I_C/QueF"/>
</dbReference>
<dbReference type="AlphaFoldDB" id="A0A8H4QP44"/>
<evidence type="ECO:0000313" key="10">
    <source>
        <dbReference type="Proteomes" id="UP000521872"/>
    </source>
</evidence>
<dbReference type="InterPro" id="IPR006157">
    <property type="entry name" value="FolB_dom"/>
</dbReference>
<feature type="domain" description="Dihydroneopterin aldolase/epimerase" evidence="8">
    <location>
        <begin position="141"/>
        <end position="250"/>
    </location>
</feature>
<dbReference type="GO" id="GO:0046656">
    <property type="term" value="P:folic acid biosynthetic process"/>
    <property type="evidence" value="ECO:0007669"/>
    <property type="project" value="UniProtKB-KW"/>
</dbReference>
<comment type="pathway">
    <text evidence="2">Cofactor biosynthesis; tetrahydrofolate biosynthesis; 2-amino-4-hydroxy-6-hydroxymethyl-7,8-dihydropteridine diphosphate from 7,8-dihydroneopterin triphosphate: step 3/4.</text>
</comment>